<feature type="coiled-coil region" evidence="1">
    <location>
        <begin position="151"/>
        <end position="182"/>
    </location>
</feature>
<feature type="compositionally biased region" description="Gly residues" evidence="2">
    <location>
        <begin position="92"/>
        <end position="102"/>
    </location>
</feature>
<feature type="compositionally biased region" description="Low complexity" evidence="2">
    <location>
        <begin position="72"/>
        <end position="83"/>
    </location>
</feature>
<evidence type="ECO:0000256" key="2">
    <source>
        <dbReference type="SAM" id="MobiDB-lite"/>
    </source>
</evidence>
<sequence>MDERSAGSPKSTQELAVEGQKHLEDTIESAFHILSSMNDELCNPALWSSSAPSSAAAAAAAAAPSAAPASNGPLLLNGDSSSDSSHHLDFAGPGGGGGGGGALDEARLRYKSSVASLRAVLTAIPSSHKAKSFDPGASLSSSIPFVDQVEVERLEEQASNLKKELVEKNKHLKLLIDQLRELIADISTWQSPCSV</sequence>
<feature type="region of interest" description="Disordered" evidence="2">
    <location>
        <begin position="72"/>
        <end position="103"/>
    </location>
</feature>
<gene>
    <name evidence="3" type="ORF">ACJRO7_009263</name>
</gene>
<accession>A0ABD3L837</accession>
<proteinExistence type="predicted"/>
<feature type="region of interest" description="Disordered" evidence="2">
    <location>
        <begin position="1"/>
        <end position="21"/>
    </location>
</feature>
<protein>
    <recommendedName>
        <fullName evidence="5">Mediator of RNA polymerase II transcription subunit 30</fullName>
    </recommendedName>
</protein>
<evidence type="ECO:0000256" key="1">
    <source>
        <dbReference type="SAM" id="Coils"/>
    </source>
</evidence>
<name>A0ABD3L837_EUCGL</name>
<dbReference type="Proteomes" id="UP001634007">
    <property type="component" value="Unassembled WGS sequence"/>
</dbReference>
<evidence type="ECO:0000313" key="3">
    <source>
        <dbReference type="EMBL" id="KAL3748010.1"/>
    </source>
</evidence>
<reference evidence="3 4" key="1">
    <citation type="submission" date="2024-11" db="EMBL/GenBank/DDBJ databases">
        <title>Chromosome-level genome assembly of Eucalyptus globulus Labill. provides insights into its genome evolution.</title>
        <authorList>
            <person name="Li X."/>
        </authorList>
    </citation>
    <scope>NUCLEOTIDE SEQUENCE [LARGE SCALE GENOMIC DNA]</scope>
    <source>
        <strain evidence="3">CL2024</strain>
        <tissue evidence="3">Fresh tender leaves</tissue>
    </source>
</reference>
<keyword evidence="4" id="KW-1185">Reference proteome</keyword>
<dbReference type="InterPro" id="IPR034568">
    <property type="entry name" value="MED30"/>
</dbReference>
<dbReference type="EMBL" id="JBJKBG010000002">
    <property type="protein sequence ID" value="KAL3748010.1"/>
    <property type="molecule type" value="Genomic_DNA"/>
</dbReference>
<organism evidence="3 4">
    <name type="scientific">Eucalyptus globulus</name>
    <name type="common">Tasmanian blue gum</name>
    <dbReference type="NCBI Taxonomy" id="34317"/>
    <lineage>
        <taxon>Eukaryota</taxon>
        <taxon>Viridiplantae</taxon>
        <taxon>Streptophyta</taxon>
        <taxon>Embryophyta</taxon>
        <taxon>Tracheophyta</taxon>
        <taxon>Spermatophyta</taxon>
        <taxon>Magnoliopsida</taxon>
        <taxon>eudicotyledons</taxon>
        <taxon>Gunneridae</taxon>
        <taxon>Pentapetalae</taxon>
        <taxon>rosids</taxon>
        <taxon>malvids</taxon>
        <taxon>Myrtales</taxon>
        <taxon>Myrtaceae</taxon>
        <taxon>Myrtoideae</taxon>
        <taxon>Eucalypteae</taxon>
        <taxon>Eucalyptus</taxon>
    </lineage>
</organism>
<dbReference type="PANTHER" id="PTHR36406">
    <property type="entry name" value="MEDIATOR OF RNA POLYMERASE II TRANSCRIPTION SUBUNIT 30"/>
    <property type="match status" value="1"/>
</dbReference>
<comment type="caution">
    <text evidence="3">The sequence shown here is derived from an EMBL/GenBank/DDBJ whole genome shotgun (WGS) entry which is preliminary data.</text>
</comment>
<evidence type="ECO:0008006" key="5">
    <source>
        <dbReference type="Google" id="ProtNLM"/>
    </source>
</evidence>
<dbReference type="PANTHER" id="PTHR36406:SF2">
    <property type="entry name" value="MEDIATOR OF RNA POLYMERASE II TRANSCRIPTION SUBUNIT 30"/>
    <property type="match status" value="1"/>
</dbReference>
<keyword evidence="1" id="KW-0175">Coiled coil</keyword>
<evidence type="ECO:0000313" key="4">
    <source>
        <dbReference type="Proteomes" id="UP001634007"/>
    </source>
</evidence>
<dbReference type="AlphaFoldDB" id="A0ABD3L837"/>